<proteinExistence type="predicted"/>
<dbReference type="InterPro" id="IPR029021">
    <property type="entry name" value="Prot-tyrosine_phosphatase-like"/>
</dbReference>
<dbReference type="PANTHER" id="PTHR10367">
    <property type="entry name" value="MRNA-CAPPING ENZYME"/>
    <property type="match status" value="1"/>
</dbReference>
<dbReference type="GO" id="GO:0006370">
    <property type="term" value="P:7-methylguanosine mRNA capping"/>
    <property type="evidence" value="ECO:0007669"/>
    <property type="project" value="TreeGrafter"/>
</dbReference>
<sequence>MKVMRQTDPVHSPAAFVDAHPEVGTVIDLSKDEPPYQTFELSQGGVEYVKGKSKTPPTKVDVKQFIEAVKAAVSRNPAKQVAVHCHYGYNRTGFMICCYLIEVCGVPIPDAIEYFAKARPNGIRHTHFKDELYLRYAPKVRLKGTR</sequence>
<dbReference type="Gene3D" id="3.90.190.10">
    <property type="entry name" value="Protein tyrosine phosphatase superfamily"/>
    <property type="match status" value="1"/>
</dbReference>
<dbReference type="InterPro" id="IPR000340">
    <property type="entry name" value="Dual-sp_phosphatase_cat-dom"/>
</dbReference>
<dbReference type="Pfam" id="PF00782">
    <property type="entry name" value="DSPc"/>
    <property type="match status" value="1"/>
</dbReference>
<accession>A0A8H8A2E2</accession>
<dbReference type="Proteomes" id="UP000673691">
    <property type="component" value="Unassembled WGS sequence"/>
</dbReference>
<comment type="caution">
    <text evidence="2">The sequence shown here is derived from an EMBL/GenBank/DDBJ whole genome shotgun (WGS) entry which is preliminary data.</text>
</comment>
<reference evidence="2 3" key="1">
    <citation type="journal article" name="Sci. Rep.">
        <title>Genome-scale phylogenetic analyses confirm Olpidium as the closest living zoosporic fungus to the non-flagellated, terrestrial fungi.</title>
        <authorList>
            <person name="Chang Y."/>
            <person name="Rochon D."/>
            <person name="Sekimoto S."/>
            <person name="Wang Y."/>
            <person name="Chovatia M."/>
            <person name="Sandor L."/>
            <person name="Salamov A."/>
            <person name="Grigoriev I.V."/>
            <person name="Stajich J.E."/>
            <person name="Spatafora J.W."/>
        </authorList>
    </citation>
    <scope>NUCLEOTIDE SEQUENCE [LARGE SCALE GENOMIC DNA]</scope>
    <source>
        <strain evidence="2">S191</strain>
    </source>
</reference>
<dbReference type="GO" id="GO:0004484">
    <property type="term" value="F:mRNA guanylyltransferase activity"/>
    <property type="evidence" value="ECO:0007669"/>
    <property type="project" value="TreeGrafter"/>
</dbReference>
<organism evidence="2 3">
    <name type="scientific">Olpidium bornovanus</name>
    <dbReference type="NCBI Taxonomy" id="278681"/>
    <lineage>
        <taxon>Eukaryota</taxon>
        <taxon>Fungi</taxon>
        <taxon>Fungi incertae sedis</taxon>
        <taxon>Olpidiomycota</taxon>
        <taxon>Olpidiomycotina</taxon>
        <taxon>Olpidiomycetes</taxon>
        <taxon>Olpidiales</taxon>
        <taxon>Olpidiaceae</taxon>
        <taxon>Olpidium</taxon>
    </lineage>
</organism>
<feature type="domain" description="Tyrosine specific protein phosphatases" evidence="1">
    <location>
        <begin position="63"/>
        <end position="124"/>
    </location>
</feature>
<keyword evidence="3" id="KW-1185">Reference proteome</keyword>
<gene>
    <name evidence="2" type="ORF">BJ554DRAFT_5094</name>
</gene>
<dbReference type="SUPFAM" id="SSF52799">
    <property type="entry name" value="(Phosphotyrosine protein) phosphatases II"/>
    <property type="match status" value="1"/>
</dbReference>
<evidence type="ECO:0000259" key="1">
    <source>
        <dbReference type="PROSITE" id="PS50056"/>
    </source>
</evidence>
<dbReference type="InterPro" id="IPR000387">
    <property type="entry name" value="Tyr_Pase_dom"/>
</dbReference>
<protein>
    <submittedName>
        <fullName evidence="2">Protein-tyrosine phosphatase-like protein</fullName>
    </submittedName>
</protein>
<dbReference type="PROSITE" id="PS50056">
    <property type="entry name" value="TYR_PHOSPHATASE_2"/>
    <property type="match status" value="1"/>
</dbReference>
<dbReference type="AlphaFoldDB" id="A0A8H8A2E2"/>
<dbReference type="OrthoDB" id="428974at2759"/>
<name>A0A8H8A2E2_9FUNG</name>
<dbReference type="InterPro" id="IPR051029">
    <property type="entry name" value="mRNA_Capping_Enz/RNA_Phosphat"/>
</dbReference>
<evidence type="ECO:0000313" key="2">
    <source>
        <dbReference type="EMBL" id="KAG5463695.1"/>
    </source>
</evidence>
<dbReference type="InterPro" id="IPR016130">
    <property type="entry name" value="Tyr_Pase_AS"/>
</dbReference>
<evidence type="ECO:0000313" key="3">
    <source>
        <dbReference type="Proteomes" id="UP000673691"/>
    </source>
</evidence>
<dbReference type="PANTHER" id="PTHR10367:SF25">
    <property type="entry name" value="DUAL SPECIFICITY PHOSPHATASE CATALYTIC DOMAIN PROTEIN (AFU_ORTHOLOGUE AFUA_1G03540)"/>
    <property type="match status" value="1"/>
</dbReference>
<dbReference type="PROSITE" id="PS00383">
    <property type="entry name" value="TYR_PHOSPHATASE_1"/>
    <property type="match status" value="1"/>
</dbReference>
<dbReference type="EMBL" id="JAEFCI010000224">
    <property type="protein sequence ID" value="KAG5463695.1"/>
    <property type="molecule type" value="Genomic_DNA"/>
</dbReference>